<comment type="caution">
    <text evidence="2">The sequence shown here is derived from an EMBL/GenBank/DDBJ whole genome shotgun (WGS) entry which is preliminary data.</text>
</comment>
<dbReference type="EMBL" id="JAHRIQ010048293">
    <property type="protein sequence ID" value="MEQ2237094.1"/>
    <property type="molecule type" value="Genomic_DNA"/>
</dbReference>
<evidence type="ECO:0000256" key="1">
    <source>
        <dbReference type="SAM" id="MobiDB-lite"/>
    </source>
</evidence>
<proteinExistence type="predicted"/>
<organism evidence="2 3">
    <name type="scientific">Ilyodon furcidens</name>
    <name type="common">goldbreast splitfin</name>
    <dbReference type="NCBI Taxonomy" id="33524"/>
    <lineage>
        <taxon>Eukaryota</taxon>
        <taxon>Metazoa</taxon>
        <taxon>Chordata</taxon>
        <taxon>Craniata</taxon>
        <taxon>Vertebrata</taxon>
        <taxon>Euteleostomi</taxon>
        <taxon>Actinopterygii</taxon>
        <taxon>Neopterygii</taxon>
        <taxon>Teleostei</taxon>
        <taxon>Neoteleostei</taxon>
        <taxon>Acanthomorphata</taxon>
        <taxon>Ovalentaria</taxon>
        <taxon>Atherinomorphae</taxon>
        <taxon>Cyprinodontiformes</taxon>
        <taxon>Goodeidae</taxon>
        <taxon>Ilyodon</taxon>
    </lineage>
</organism>
<gene>
    <name evidence="2" type="ORF">ILYODFUR_019471</name>
</gene>
<accession>A0ABV0TW03</accession>
<name>A0ABV0TW03_9TELE</name>
<sequence length="117" mass="13554">MLFSIHSGKFFICTLAIKPLTKKYISFFFYACPIMTFQVYHIEKLVAYMCQGRYDLQKEYLKTSQTKPGTHSLRWPKASINPQKKDKGPSPQPPPTPHAIYCQYQTVSNADINFLIK</sequence>
<keyword evidence="3" id="KW-1185">Reference proteome</keyword>
<evidence type="ECO:0000313" key="3">
    <source>
        <dbReference type="Proteomes" id="UP001482620"/>
    </source>
</evidence>
<dbReference type="Proteomes" id="UP001482620">
    <property type="component" value="Unassembled WGS sequence"/>
</dbReference>
<feature type="region of interest" description="Disordered" evidence="1">
    <location>
        <begin position="64"/>
        <end position="98"/>
    </location>
</feature>
<evidence type="ECO:0000313" key="2">
    <source>
        <dbReference type="EMBL" id="MEQ2237094.1"/>
    </source>
</evidence>
<reference evidence="2 3" key="1">
    <citation type="submission" date="2021-06" db="EMBL/GenBank/DDBJ databases">
        <authorList>
            <person name="Palmer J.M."/>
        </authorList>
    </citation>
    <scope>NUCLEOTIDE SEQUENCE [LARGE SCALE GENOMIC DNA]</scope>
    <source>
        <strain evidence="3">if_2019</strain>
        <tissue evidence="2">Muscle</tissue>
    </source>
</reference>
<protein>
    <submittedName>
        <fullName evidence="2">Uncharacterized protein</fullName>
    </submittedName>
</protein>